<proteinExistence type="predicted"/>
<protein>
    <submittedName>
        <fullName evidence="2">Uncharacterized protein</fullName>
    </submittedName>
</protein>
<gene>
    <name evidence="2" type="ORF">JAAARDRAFT_670026</name>
</gene>
<evidence type="ECO:0000256" key="1">
    <source>
        <dbReference type="SAM" id="Coils"/>
    </source>
</evidence>
<keyword evidence="1" id="KW-0175">Coiled coil</keyword>
<dbReference type="AlphaFoldDB" id="A0A067PX94"/>
<dbReference type="InParanoid" id="A0A067PX94"/>
<keyword evidence="3" id="KW-1185">Reference proteome</keyword>
<dbReference type="HOGENOM" id="CLU_1865410_0_0_1"/>
<accession>A0A067PX94</accession>
<reference evidence="3" key="1">
    <citation type="journal article" date="2014" name="Proc. Natl. Acad. Sci. U.S.A.">
        <title>Extensive sampling of basidiomycete genomes demonstrates inadequacy of the white-rot/brown-rot paradigm for wood decay fungi.</title>
        <authorList>
            <person name="Riley R."/>
            <person name="Salamov A.A."/>
            <person name="Brown D.W."/>
            <person name="Nagy L.G."/>
            <person name="Floudas D."/>
            <person name="Held B.W."/>
            <person name="Levasseur A."/>
            <person name="Lombard V."/>
            <person name="Morin E."/>
            <person name="Otillar R."/>
            <person name="Lindquist E.A."/>
            <person name="Sun H."/>
            <person name="LaButti K.M."/>
            <person name="Schmutz J."/>
            <person name="Jabbour D."/>
            <person name="Luo H."/>
            <person name="Baker S.E."/>
            <person name="Pisabarro A.G."/>
            <person name="Walton J.D."/>
            <person name="Blanchette R.A."/>
            <person name="Henrissat B."/>
            <person name="Martin F."/>
            <person name="Cullen D."/>
            <person name="Hibbett D.S."/>
            <person name="Grigoriev I.V."/>
        </authorList>
    </citation>
    <scope>NUCLEOTIDE SEQUENCE [LARGE SCALE GENOMIC DNA]</scope>
    <source>
        <strain evidence="3">MUCL 33604</strain>
    </source>
</reference>
<dbReference type="OrthoDB" id="10660880at2759"/>
<organism evidence="2 3">
    <name type="scientific">Jaapia argillacea MUCL 33604</name>
    <dbReference type="NCBI Taxonomy" id="933084"/>
    <lineage>
        <taxon>Eukaryota</taxon>
        <taxon>Fungi</taxon>
        <taxon>Dikarya</taxon>
        <taxon>Basidiomycota</taxon>
        <taxon>Agaricomycotina</taxon>
        <taxon>Agaricomycetes</taxon>
        <taxon>Agaricomycetidae</taxon>
        <taxon>Jaapiales</taxon>
        <taxon>Jaapiaceae</taxon>
        <taxon>Jaapia</taxon>
    </lineage>
</organism>
<sequence>MSTKPTPPSAPTKSSAIQQSADILVSLIEHEKSKVATEARRDFAELDRRFAAFRNGSEFLQTTLKKQMQERDEKLSKKREEFDQVVSALTKAREDAEAARCEAKEARKELMKLKSVGARKFDLHFHHTQVCSAHRLS</sequence>
<feature type="coiled-coil region" evidence="1">
    <location>
        <begin position="89"/>
        <end position="116"/>
    </location>
</feature>
<evidence type="ECO:0000313" key="3">
    <source>
        <dbReference type="Proteomes" id="UP000027265"/>
    </source>
</evidence>
<dbReference type="Proteomes" id="UP000027265">
    <property type="component" value="Unassembled WGS sequence"/>
</dbReference>
<dbReference type="EMBL" id="KL197717">
    <property type="protein sequence ID" value="KDQ58490.1"/>
    <property type="molecule type" value="Genomic_DNA"/>
</dbReference>
<name>A0A067PX94_9AGAM</name>
<evidence type="ECO:0000313" key="2">
    <source>
        <dbReference type="EMBL" id="KDQ58490.1"/>
    </source>
</evidence>